<organism evidence="3 4">
    <name type="scientific">Lyophyllum shimeji</name>
    <name type="common">Hon-shimeji</name>
    <name type="synonym">Tricholoma shimeji</name>
    <dbReference type="NCBI Taxonomy" id="47721"/>
    <lineage>
        <taxon>Eukaryota</taxon>
        <taxon>Fungi</taxon>
        <taxon>Dikarya</taxon>
        <taxon>Basidiomycota</taxon>
        <taxon>Agaricomycotina</taxon>
        <taxon>Agaricomycetes</taxon>
        <taxon>Agaricomycetidae</taxon>
        <taxon>Agaricales</taxon>
        <taxon>Tricholomatineae</taxon>
        <taxon>Lyophyllaceae</taxon>
        <taxon>Lyophyllum</taxon>
    </lineage>
</organism>
<feature type="region of interest" description="Disordered" evidence="1">
    <location>
        <begin position="143"/>
        <end position="214"/>
    </location>
</feature>
<dbReference type="InterPro" id="IPR052953">
    <property type="entry name" value="Ser-rich/MCO-related"/>
</dbReference>
<dbReference type="SUPFAM" id="SSF49503">
    <property type="entry name" value="Cupredoxins"/>
    <property type="match status" value="1"/>
</dbReference>
<feature type="compositionally biased region" description="Low complexity" evidence="1">
    <location>
        <begin position="143"/>
        <end position="176"/>
    </location>
</feature>
<feature type="signal peptide" evidence="2">
    <location>
        <begin position="1"/>
        <end position="18"/>
    </location>
</feature>
<keyword evidence="2" id="KW-0732">Signal</keyword>
<proteinExistence type="predicted"/>
<evidence type="ECO:0000256" key="2">
    <source>
        <dbReference type="SAM" id="SignalP"/>
    </source>
</evidence>
<feature type="chain" id="PRO_5040149016" description="Cupredoxin" evidence="2">
    <location>
        <begin position="19"/>
        <end position="236"/>
    </location>
</feature>
<evidence type="ECO:0000256" key="1">
    <source>
        <dbReference type="SAM" id="MobiDB-lite"/>
    </source>
</evidence>
<evidence type="ECO:0000313" key="3">
    <source>
        <dbReference type="EMBL" id="GLB34677.1"/>
    </source>
</evidence>
<dbReference type="PANTHER" id="PTHR34883:SF15">
    <property type="entry name" value="EXTRACELLULAR SERINE-RICH PROTEIN"/>
    <property type="match status" value="1"/>
</dbReference>
<accession>A0A9P3UIU5</accession>
<dbReference type="Proteomes" id="UP001063166">
    <property type="component" value="Unassembled WGS sequence"/>
</dbReference>
<gene>
    <name evidence="3" type="ORF">LshimejAT787_0202420</name>
</gene>
<evidence type="ECO:0000313" key="4">
    <source>
        <dbReference type="Proteomes" id="UP001063166"/>
    </source>
</evidence>
<evidence type="ECO:0008006" key="5">
    <source>
        <dbReference type="Google" id="ProtNLM"/>
    </source>
</evidence>
<feature type="compositionally biased region" description="Polar residues" evidence="1">
    <location>
        <begin position="177"/>
        <end position="191"/>
    </location>
</feature>
<protein>
    <recommendedName>
        <fullName evidence="5">Cupredoxin</fullName>
    </recommendedName>
</protein>
<sequence length="236" mass="23378">MHFSATVVALACATLAVAVDHQVLVGDGGSLAFSPTSLTAASGDTISFQFRAKNHSVTQSTFANPCSIMTTPKAGVDSGFQLVEAGATQFPTFSITVDDPTTPLWFFCAQTAPANHCQAGMVFAVNAPPDKSFDAFQANAKASSANSTSPSGGASGTGAPLSTGSPTASGSTPTATDTNTLSGFVTSTVTQPTATGASTNTASAPAGSPTGNSAVQLDRSASSVLALIGLFAGLML</sequence>
<feature type="compositionally biased region" description="Low complexity" evidence="1">
    <location>
        <begin position="192"/>
        <end position="210"/>
    </location>
</feature>
<dbReference type="Gene3D" id="2.60.40.420">
    <property type="entry name" value="Cupredoxins - blue copper proteins"/>
    <property type="match status" value="1"/>
</dbReference>
<dbReference type="InterPro" id="IPR008972">
    <property type="entry name" value="Cupredoxin"/>
</dbReference>
<reference evidence="3" key="1">
    <citation type="submission" date="2022-07" db="EMBL/GenBank/DDBJ databases">
        <title>The genome of Lyophyllum shimeji provides insight into the initial evolution of ectomycorrhizal fungal genome.</title>
        <authorList>
            <person name="Kobayashi Y."/>
            <person name="Shibata T."/>
            <person name="Hirakawa H."/>
            <person name="Shigenobu S."/>
            <person name="Nishiyama T."/>
            <person name="Yamada A."/>
            <person name="Hasebe M."/>
            <person name="Kawaguchi M."/>
        </authorList>
    </citation>
    <scope>NUCLEOTIDE SEQUENCE</scope>
    <source>
        <strain evidence="3">AT787</strain>
    </source>
</reference>
<name>A0A9P3UIU5_LYOSH</name>
<dbReference type="OrthoDB" id="1921208at2759"/>
<comment type="caution">
    <text evidence="3">The sequence shown here is derived from an EMBL/GenBank/DDBJ whole genome shotgun (WGS) entry which is preliminary data.</text>
</comment>
<dbReference type="AlphaFoldDB" id="A0A9P3UIU5"/>
<keyword evidence="4" id="KW-1185">Reference proteome</keyword>
<dbReference type="EMBL" id="BRPK01000002">
    <property type="protein sequence ID" value="GLB34677.1"/>
    <property type="molecule type" value="Genomic_DNA"/>
</dbReference>
<dbReference type="PANTHER" id="PTHR34883">
    <property type="entry name" value="SERINE-RICH PROTEIN, PUTATIVE-RELATED-RELATED"/>
    <property type="match status" value="1"/>
</dbReference>
<dbReference type="CDD" id="cd00920">
    <property type="entry name" value="Cupredoxin"/>
    <property type="match status" value="1"/>
</dbReference>